<dbReference type="InterPro" id="IPR013783">
    <property type="entry name" value="Ig-like_fold"/>
</dbReference>
<gene>
    <name evidence="1" type="ORF">FWK35_00037432</name>
</gene>
<proteinExistence type="predicted"/>
<feature type="non-terminal residue" evidence="1">
    <location>
        <position position="1"/>
    </location>
</feature>
<dbReference type="Proteomes" id="UP000478052">
    <property type="component" value="Unassembled WGS sequence"/>
</dbReference>
<comment type="caution">
    <text evidence="1">The sequence shown here is derived from an EMBL/GenBank/DDBJ whole genome shotgun (WGS) entry which is preliminary data.</text>
</comment>
<sequence>DDVNECDVRYYVSDPPVGQPVLSLEKRHYTIGDTLKGNCTSPPSSPPSNVTWYLNDKWVLKDSYDVK</sequence>
<dbReference type="OrthoDB" id="6343941at2759"/>
<dbReference type="AlphaFoldDB" id="A0A6G0Y600"/>
<dbReference type="Gene3D" id="2.60.40.10">
    <property type="entry name" value="Immunoglobulins"/>
    <property type="match status" value="1"/>
</dbReference>
<evidence type="ECO:0000313" key="1">
    <source>
        <dbReference type="EMBL" id="KAF0749718.1"/>
    </source>
</evidence>
<reference evidence="1 2" key="1">
    <citation type="submission" date="2019-08" db="EMBL/GenBank/DDBJ databases">
        <title>Whole genome of Aphis craccivora.</title>
        <authorList>
            <person name="Voronova N.V."/>
            <person name="Shulinski R.S."/>
            <person name="Bandarenka Y.V."/>
            <person name="Zhorov D.G."/>
            <person name="Warner D."/>
        </authorList>
    </citation>
    <scope>NUCLEOTIDE SEQUENCE [LARGE SCALE GENOMIC DNA]</scope>
    <source>
        <strain evidence="1">180601</strain>
        <tissue evidence="1">Whole Body</tissue>
    </source>
</reference>
<evidence type="ECO:0000313" key="2">
    <source>
        <dbReference type="Proteomes" id="UP000478052"/>
    </source>
</evidence>
<dbReference type="EMBL" id="VUJU01005996">
    <property type="protein sequence ID" value="KAF0749718.1"/>
    <property type="molecule type" value="Genomic_DNA"/>
</dbReference>
<accession>A0A6G0Y600</accession>
<keyword evidence="2" id="KW-1185">Reference proteome</keyword>
<organism evidence="1 2">
    <name type="scientific">Aphis craccivora</name>
    <name type="common">Cowpea aphid</name>
    <dbReference type="NCBI Taxonomy" id="307492"/>
    <lineage>
        <taxon>Eukaryota</taxon>
        <taxon>Metazoa</taxon>
        <taxon>Ecdysozoa</taxon>
        <taxon>Arthropoda</taxon>
        <taxon>Hexapoda</taxon>
        <taxon>Insecta</taxon>
        <taxon>Pterygota</taxon>
        <taxon>Neoptera</taxon>
        <taxon>Paraneoptera</taxon>
        <taxon>Hemiptera</taxon>
        <taxon>Sternorrhyncha</taxon>
        <taxon>Aphidomorpha</taxon>
        <taxon>Aphidoidea</taxon>
        <taxon>Aphididae</taxon>
        <taxon>Aphidini</taxon>
        <taxon>Aphis</taxon>
        <taxon>Aphis</taxon>
    </lineage>
</organism>
<name>A0A6G0Y600_APHCR</name>
<protein>
    <submittedName>
        <fullName evidence="1">Ig-like domain-containing protein</fullName>
    </submittedName>
</protein>